<sequence>MMAQLLSNWVCWAIVLTALYCYQHLALQLLQLRGLDEQLEQRDAQFSQLLIGTMPLLGLLGTIIGLLDCFMAMSEQGNSGYQLSQGIGDALLTTELGLVCAIPGWLLQGYLRHRQHSAVLMQQG</sequence>
<feature type="transmembrane region" description="Helical" evidence="7">
    <location>
        <begin position="46"/>
        <end position="67"/>
    </location>
</feature>
<organism evidence="9 10">
    <name type="scientific">Bowmanella denitrificans</name>
    <dbReference type="NCBI Taxonomy" id="366582"/>
    <lineage>
        <taxon>Bacteria</taxon>
        <taxon>Pseudomonadati</taxon>
        <taxon>Pseudomonadota</taxon>
        <taxon>Gammaproteobacteria</taxon>
        <taxon>Alteromonadales</taxon>
        <taxon>Alteromonadaceae</taxon>
        <taxon>Bowmanella</taxon>
    </lineage>
</organism>
<keyword evidence="3 7" id="KW-0812">Transmembrane</keyword>
<proteinExistence type="inferred from homology"/>
<reference evidence="9 10" key="1">
    <citation type="journal article" date="2019" name="Int. J. Syst. Evol. Microbiol.">
        <title>The Global Catalogue of Microorganisms (GCM) 10K type strain sequencing project: providing services to taxonomists for standard genome sequencing and annotation.</title>
        <authorList>
            <consortium name="The Broad Institute Genomics Platform"/>
            <consortium name="The Broad Institute Genome Sequencing Center for Infectious Disease"/>
            <person name="Wu L."/>
            <person name="Ma J."/>
        </authorList>
    </citation>
    <scope>NUCLEOTIDE SEQUENCE [LARGE SCALE GENOMIC DNA]</scope>
    <source>
        <strain evidence="9 10">JCM 13378</strain>
    </source>
</reference>
<dbReference type="PANTHER" id="PTHR30625:SF11">
    <property type="entry name" value="MOTA_TOLQ_EXBB PROTON CHANNEL DOMAIN-CONTAINING PROTEIN"/>
    <property type="match status" value="1"/>
</dbReference>
<feature type="transmembrane region" description="Helical" evidence="7">
    <location>
        <begin position="6"/>
        <end position="25"/>
    </location>
</feature>
<dbReference type="RefSeq" id="WP_102798405.1">
    <property type="nucleotide sequence ID" value="NZ_BAAAEI010000010.1"/>
</dbReference>
<evidence type="ECO:0000256" key="6">
    <source>
        <dbReference type="RuleBase" id="RU004057"/>
    </source>
</evidence>
<accession>A0ABN0X5V1</accession>
<dbReference type="PANTHER" id="PTHR30625">
    <property type="entry name" value="PROTEIN TOLQ"/>
    <property type="match status" value="1"/>
</dbReference>
<gene>
    <name evidence="9" type="ORF">GCM10009092_20250</name>
</gene>
<feature type="domain" description="MotA/TolQ/ExbB proton channel" evidence="8">
    <location>
        <begin position="40"/>
        <end position="119"/>
    </location>
</feature>
<dbReference type="Pfam" id="PF01618">
    <property type="entry name" value="MotA_ExbB"/>
    <property type="match status" value="1"/>
</dbReference>
<keyword evidence="6" id="KW-0813">Transport</keyword>
<dbReference type="InterPro" id="IPR050790">
    <property type="entry name" value="ExbB/TolQ_transport"/>
</dbReference>
<dbReference type="Proteomes" id="UP001501757">
    <property type="component" value="Unassembled WGS sequence"/>
</dbReference>
<keyword evidence="4 7" id="KW-1133">Transmembrane helix</keyword>
<dbReference type="EMBL" id="BAAAEI010000010">
    <property type="protein sequence ID" value="GAA0355950.1"/>
    <property type="molecule type" value="Genomic_DNA"/>
</dbReference>
<evidence type="ECO:0000313" key="9">
    <source>
        <dbReference type="EMBL" id="GAA0355950.1"/>
    </source>
</evidence>
<evidence type="ECO:0000256" key="3">
    <source>
        <dbReference type="ARBA" id="ARBA00022692"/>
    </source>
</evidence>
<keyword evidence="2" id="KW-1003">Cell membrane</keyword>
<keyword evidence="6" id="KW-0653">Protein transport</keyword>
<dbReference type="InterPro" id="IPR002898">
    <property type="entry name" value="MotA_ExbB_proton_chnl"/>
</dbReference>
<keyword evidence="5 7" id="KW-0472">Membrane</keyword>
<evidence type="ECO:0000256" key="2">
    <source>
        <dbReference type="ARBA" id="ARBA00022475"/>
    </source>
</evidence>
<name>A0ABN0X5V1_9ALTE</name>
<evidence type="ECO:0000256" key="7">
    <source>
        <dbReference type="SAM" id="Phobius"/>
    </source>
</evidence>
<comment type="subcellular location">
    <subcellularLocation>
        <location evidence="1">Cell membrane</location>
        <topology evidence="1">Multi-pass membrane protein</topology>
    </subcellularLocation>
    <subcellularLocation>
        <location evidence="6">Membrane</location>
        <topology evidence="6">Multi-pass membrane protein</topology>
    </subcellularLocation>
</comment>
<protein>
    <recommendedName>
        <fullName evidence="8">MotA/TolQ/ExbB proton channel domain-containing protein</fullName>
    </recommendedName>
</protein>
<evidence type="ECO:0000313" key="10">
    <source>
        <dbReference type="Proteomes" id="UP001501757"/>
    </source>
</evidence>
<evidence type="ECO:0000259" key="8">
    <source>
        <dbReference type="Pfam" id="PF01618"/>
    </source>
</evidence>
<evidence type="ECO:0000256" key="5">
    <source>
        <dbReference type="ARBA" id="ARBA00023136"/>
    </source>
</evidence>
<evidence type="ECO:0000256" key="1">
    <source>
        <dbReference type="ARBA" id="ARBA00004651"/>
    </source>
</evidence>
<comment type="similarity">
    <text evidence="6">Belongs to the exbB/tolQ family.</text>
</comment>
<comment type="caution">
    <text evidence="9">The sequence shown here is derived from an EMBL/GenBank/DDBJ whole genome shotgun (WGS) entry which is preliminary data.</text>
</comment>
<keyword evidence="10" id="KW-1185">Reference proteome</keyword>
<evidence type="ECO:0000256" key="4">
    <source>
        <dbReference type="ARBA" id="ARBA00022989"/>
    </source>
</evidence>